<feature type="DNA-binding region" description="H-T-H motif" evidence="4">
    <location>
        <begin position="53"/>
        <end position="72"/>
    </location>
</feature>
<dbReference type="Pfam" id="PF16859">
    <property type="entry name" value="TetR_C_11"/>
    <property type="match status" value="1"/>
</dbReference>
<name>E4NAD7_KITSK</name>
<dbReference type="AlphaFoldDB" id="E4NAD7"/>
<dbReference type="PANTHER" id="PTHR30055:SF148">
    <property type="entry name" value="TETR-FAMILY TRANSCRIPTIONAL REGULATOR"/>
    <property type="match status" value="1"/>
</dbReference>
<sequence>MTSAETPLQPCHGPAGEQDAPRRGRPRSEAAEQAIYAAVEKLMEDGNGLFELSIERIAAEAGVGKATIYRRWPNKEALLVDVVARLDEPPPAMHGPTHRDDLISAVDYMRRRGLRKRSRWIIKSAMGQMNAWPELKHVYHERVVRPRREMIMEIVRRAVAAGELRADLDAELLCELLIGPILVRTILWDDSPLDDPDLPRQMVDAVLQGIGAVPAPVPAR</sequence>
<dbReference type="Pfam" id="PF00440">
    <property type="entry name" value="TetR_N"/>
    <property type="match status" value="1"/>
</dbReference>
<reference evidence="7 8" key="1">
    <citation type="journal article" date="2010" name="DNA Res.">
        <title>Genome sequence of Kitasatospora setae NBRC 14216T: an evolutionary snapshot of the family Streptomycetaceae.</title>
        <authorList>
            <person name="Ichikawa N."/>
            <person name="Oguchi A."/>
            <person name="Ikeda H."/>
            <person name="Ishikawa J."/>
            <person name="Kitani S."/>
            <person name="Watanabe Y."/>
            <person name="Nakamura S."/>
            <person name="Katano Y."/>
            <person name="Kishi E."/>
            <person name="Sasagawa M."/>
            <person name="Ankai A."/>
            <person name="Fukui S."/>
            <person name="Hashimoto Y."/>
            <person name="Kamata S."/>
            <person name="Otoguro M."/>
            <person name="Tanikawa S."/>
            <person name="Nihira T."/>
            <person name="Horinouchi S."/>
            <person name="Ohnishi Y."/>
            <person name="Hayakawa M."/>
            <person name="Kuzuyama T."/>
            <person name="Arisawa A."/>
            <person name="Nomoto F."/>
            <person name="Miura H."/>
            <person name="Takahashi Y."/>
            <person name="Fujita N."/>
        </authorList>
    </citation>
    <scope>NUCLEOTIDE SEQUENCE [LARGE SCALE GENOMIC DNA]</scope>
    <source>
        <strain evidence="8">ATCC 33774 / DSM 43861 / JCM 3304 / KCC A-0304 / NBRC 14216 / KM-6054</strain>
    </source>
</reference>
<gene>
    <name evidence="7" type="ordered locus">KSE_23500</name>
</gene>
<dbReference type="eggNOG" id="COG1309">
    <property type="taxonomic scope" value="Bacteria"/>
</dbReference>
<accession>E4NAD7</accession>
<evidence type="ECO:0000256" key="3">
    <source>
        <dbReference type="ARBA" id="ARBA00023163"/>
    </source>
</evidence>
<dbReference type="PANTHER" id="PTHR30055">
    <property type="entry name" value="HTH-TYPE TRANSCRIPTIONAL REGULATOR RUTR"/>
    <property type="match status" value="1"/>
</dbReference>
<dbReference type="Proteomes" id="UP000007076">
    <property type="component" value="Chromosome"/>
</dbReference>
<dbReference type="PATRIC" id="fig|452652.3.peg.2363"/>
<dbReference type="EMBL" id="AP010968">
    <property type="protein sequence ID" value="BAJ28168.1"/>
    <property type="molecule type" value="Genomic_DNA"/>
</dbReference>
<dbReference type="SUPFAM" id="SSF48498">
    <property type="entry name" value="Tetracyclin repressor-like, C-terminal domain"/>
    <property type="match status" value="1"/>
</dbReference>
<dbReference type="SUPFAM" id="SSF46689">
    <property type="entry name" value="Homeodomain-like"/>
    <property type="match status" value="1"/>
</dbReference>
<dbReference type="GO" id="GO:0000976">
    <property type="term" value="F:transcription cis-regulatory region binding"/>
    <property type="evidence" value="ECO:0007669"/>
    <property type="project" value="TreeGrafter"/>
</dbReference>
<keyword evidence="3" id="KW-0804">Transcription</keyword>
<dbReference type="InterPro" id="IPR036271">
    <property type="entry name" value="Tet_transcr_reg_TetR-rel_C_sf"/>
</dbReference>
<feature type="compositionally biased region" description="Basic and acidic residues" evidence="5">
    <location>
        <begin position="19"/>
        <end position="29"/>
    </location>
</feature>
<dbReference type="KEGG" id="ksk:KSE_23500"/>
<evidence type="ECO:0000256" key="4">
    <source>
        <dbReference type="PROSITE-ProRule" id="PRU00335"/>
    </source>
</evidence>
<keyword evidence="1" id="KW-0805">Transcription regulation</keyword>
<dbReference type="InterPro" id="IPR001647">
    <property type="entry name" value="HTH_TetR"/>
</dbReference>
<dbReference type="InterPro" id="IPR011075">
    <property type="entry name" value="TetR_C"/>
</dbReference>
<feature type="domain" description="HTH tetR-type" evidence="6">
    <location>
        <begin position="28"/>
        <end position="90"/>
    </location>
</feature>
<dbReference type="GO" id="GO:0003700">
    <property type="term" value="F:DNA-binding transcription factor activity"/>
    <property type="evidence" value="ECO:0007669"/>
    <property type="project" value="TreeGrafter"/>
</dbReference>
<dbReference type="PROSITE" id="PS50977">
    <property type="entry name" value="HTH_TETR_2"/>
    <property type="match status" value="1"/>
</dbReference>
<dbReference type="Gene3D" id="1.10.357.10">
    <property type="entry name" value="Tetracycline Repressor, domain 2"/>
    <property type="match status" value="1"/>
</dbReference>
<evidence type="ECO:0000259" key="6">
    <source>
        <dbReference type="PROSITE" id="PS50977"/>
    </source>
</evidence>
<evidence type="ECO:0000313" key="7">
    <source>
        <dbReference type="EMBL" id="BAJ28168.1"/>
    </source>
</evidence>
<evidence type="ECO:0000256" key="5">
    <source>
        <dbReference type="SAM" id="MobiDB-lite"/>
    </source>
</evidence>
<evidence type="ECO:0000256" key="2">
    <source>
        <dbReference type="ARBA" id="ARBA00023125"/>
    </source>
</evidence>
<keyword evidence="2 4" id="KW-0238">DNA-binding</keyword>
<keyword evidence="8" id="KW-1185">Reference proteome</keyword>
<dbReference type="RefSeq" id="WP_014135484.1">
    <property type="nucleotide sequence ID" value="NC_016109.1"/>
</dbReference>
<dbReference type="PROSITE" id="PS01081">
    <property type="entry name" value="HTH_TETR_1"/>
    <property type="match status" value="1"/>
</dbReference>
<evidence type="ECO:0000313" key="8">
    <source>
        <dbReference type="Proteomes" id="UP000007076"/>
    </source>
</evidence>
<proteinExistence type="predicted"/>
<protein>
    <submittedName>
        <fullName evidence="7">Putative TetR family transcriptional regulator</fullName>
    </submittedName>
</protein>
<dbReference type="InterPro" id="IPR023772">
    <property type="entry name" value="DNA-bd_HTH_TetR-type_CS"/>
</dbReference>
<dbReference type="InterPro" id="IPR009057">
    <property type="entry name" value="Homeodomain-like_sf"/>
</dbReference>
<organism evidence="7 8">
    <name type="scientific">Kitasatospora setae (strain ATCC 33774 / DSM 43861 / JCM 3304 / KCC A-0304 / NBRC 14216 / KM-6054)</name>
    <name type="common">Streptomyces setae</name>
    <dbReference type="NCBI Taxonomy" id="452652"/>
    <lineage>
        <taxon>Bacteria</taxon>
        <taxon>Bacillati</taxon>
        <taxon>Actinomycetota</taxon>
        <taxon>Actinomycetes</taxon>
        <taxon>Kitasatosporales</taxon>
        <taxon>Streptomycetaceae</taxon>
        <taxon>Kitasatospora</taxon>
    </lineage>
</organism>
<evidence type="ECO:0000256" key="1">
    <source>
        <dbReference type="ARBA" id="ARBA00023015"/>
    </source>
</evidence>
<dbReference type="STRING" id="452652.KSE_23500"/>
<feature type="region of interest" description="Disordered" evidence="5">
    <location>
        <begin position="1"/>
        <end position="29"/>
    </location>
</feature>
<dbReference type="HOGENOM" id="CLU_069356_25_6_11"/>
<dbReference type="InterPro" id="IPR050109">
    <property type="entry name" value="HTH-type_TetR-like_transc_reg"/>
</dbReference>
<dbReference type="Gene3D" id="1.10.10.60">
    <property type="entry name" value="Homeodomain-like"/>
    <property type="match status" value="1"/>
</dbReference>